<dbReference type="AlphaFoldDB" id="X1L6P0"/>
<sequence>MGCLIYQKNQFRKLLNKEEVVKNLSNEDIKGLIGFFPKFLQYYGGLLKLKTTDKLIDISKNKKATEIIYLENAIKEFERKINAKTQSEHRWQKFLRDYILIFNSKYTTILDKENISLSIKYPDFLPIDVYGYADVYDIKKPNTPLLCLDNNRKNYYWSAEVSKAISQVENYTDYINKNSYALENKIRNERGIEIRIVKPRGFIIAGKKEQFRNK</sequence>
<evidence type="ECO:0000313" key="2">
    <source>
        <dbReference type="EMBL" id="GAI14668.1"/>
    </source>
</evidence>
<comment type="caution">
    <text evidence="2">The sequence shown here is derived from an EMBL/GenBank/DDBJ whole genome shotgun (WGS) entry which is preliminary data.</text>
</comment>
<dbReference type="InterPro" id="IPR025359">
    <property type="entry name" value="SduA_C"/>
</dbReference>
<name>X1L6P0_9ZZZZ</name>
<dbReference type="EMBL" id="BARV01006572">
    <property type="protein sequence ID" value="GAI14668.1"/>
    <property type="molecule type" value="Genomic_DNA"/>
</dbReference>
<gene>
    <name evidence="2" type="ORF">S06H3_13459</name>
</gene>
<organism evidence="2">
    <name type="scientific">marine sediment metagenome</name>
    <dbReference type="NCBI Taxonomy" id="412755"/>
    <lineage>
        <taxon>unclassified sequences</taxon>
        <taxon>metagenomes</taxon>
        <taxon>ecological metagenomes</taxon>
    </lineage>
</organism>
<reference evidence="2" key="1">
    <citation type="journal article" date="2014" name="Front. Microbiol.">
        <title>High frequency of phylogenetically diverse reductive dehalogenase-homologous genes in deep subseafloor sedimentary metagenomes.</title>
        <authorList>
            <person name="Kawai M."/>
            <person name="Futagami T."/>
            <person name="Toyoda A."/>
            <person name="Takaki Y."/>
            <person name="Nishi S."/>
            <person name="Hori S."/>
            <person name="Arai W."/>
            <person name="Tsubouchi T."/>
            <person name="Morono Y."/>
            <person name="Uchiyama I."/>
            <person name="Ito T."/>
            <person name="Fujiyama A."/>
            <person name="Inagaki F."/>
            <person name="Takami H."/>
        </authorList>
    </citation>
    <scope>NUCLEOTIDE SEQUENCE</scope>
    <source>
        <strain evidence="2">Expedition CK06-06</strain>
    </source>
</reference>
<protein>
    <recommendedName>
        <fullName evidence="1">Shedu protein SduA C-terminal domain-containing protein</fullName>
    </recommendedName>
</protein>
<feature type="domain" description="Shedu protein SduA C-terminal" evidence="1">
    <location>
        <begin position="86"/>
        <end position="213"/>
    </location>
</feature>
<accession>X1L6P0</accession>
<dbReference type="Pfam" id="PF14082">
    <property type="entry name" value="SduA_C"/>
    <property type="match status" value="1"/>
</dbReference>
<evidence type="ECO:0000259" key="1">
    <source>
        <dbReference type="Pfam" id="PF14082"/>
    </source>
</evidence>
<feature type="non-terminal residue" evidence="2">
    <location>
        <position position="214"/>
    </location>
</feature>
<proteinExistence type="predicted"/>